<keyword evidence="3" id="KW-1185">Reference proteome</keyword>
<evidence type="ECO:0000313" key="3">
    <source>
        <dbReference type="Proteomes" id="UP000029448"/>
    </source>
</evidence>
<evidence type="ECO:0000313" key="2">
    <source>
        <dbReference type="EMBL" id="KGB21499.1"/>
    </source>
</evidence>
<sequence length="44" mass="4807">MPLNNTDRYDPHDRCSLHGSGGREEPSITLVRSDDNSAKAGYSS</sequence>
<feature type="region of interest" description="Disordered" evidence="1">
    <location>
        <begin position="1"/>
        <end position="44"/>
    </location>
</feature>
<comment type="caution">
    <text evidence="2">The sequence shown here is derived from an EMBL/GenBank/DDBJ whole genome shotgun (WGS) entry which is preliminary data.</text>
</comment>
<name>A0A094YLI0_9PROT</name>
<feature type="compositionally biased region" description="Basic and acidic residues" evidence="1">
    <location>
        <begin position="7"/>
        <end position="37"/>
    </location>
</feature>
<proteinExistence type="predicted"/>
<accession>A0A094YLI0</accession>
<dbReference type="EMBL" id="JOKM01000099">
    <property type="protein sequence ID" value="KGB21499.1"/>
    <property type="molecule type" value="Genomic_DNA"/>
</dbReference>
<dbReference type="PATRIC" id="fig|104102.7.peg.2773"/>
<organism evidence="2 3">
    <name type="scientific">Acetobacter tropicalis</name>
    <dbReference type="NCBI Taxonomy" id="104102"/>
    <lineage>
        <taxon>Bacteria</taxon>
        <taxon>Pseudomonadati</taxon>
        <taxon>Pseudomonadota</taxon>
        <taxon>Alphaproteobacteria</taxon>
        <taxon>Acetobacterales</taxon>
        <taxon>Acetobacteraceae</taxon>
        <taxon>Acetobacter</taxon>
    </lineage>
</organism>
<protein>
    <submittedName>
        <fullName evidence="2">Uncharacterized protein</fullName>
    </submittedName>
</protein>
<dbReference type="AlphaFoldDB" id="A0A094YLI0"/>
<gene>
    <name evidence="2" type="ORF">AtDm6_2807</name>
</gene>
<evidence type="ECO:0000256" key="1">
    <source>
        <dbReference type="SAM" id="MobiDB-lite"/>
    </source>
</evidence>
<reference evidence="2 3" key="1">
    <citation type="submission" date="2014-06" db="EMBL/GenBank/DDBJ databases">
        <title>Functional and comparative genomic analyses of the Drosophila gut microbiota identify candidate symbiosis factors.</title>
        <authorList>
            <person name="Newell P.D."/>
            <person name="Chaston J.M."/>
            <person name="Douglas A.E."/>
        </authorList>
    </citation>
    <scope>NUCLEOTIDE SEQUENCE [LARGE SCALE GENOMIC DNA]</scope>
    <source>
        <strain evidence="2 3">DmCS_006</strain>
    </source>
</reference>
<dbReference type="Proteomes" id="UP000029448">
    <property type="component" value="Unassembled WGS sequence"/>
</dbReference>